<keyword evidence="4 11" id="KW-0375">Hydrogen ion transport</keyword>
<keyword evidence="6 11" id="KW-0406">Ion transport</keyword>
<keyword evidence="1 11" id="KW-0813">Transport</keyword>
<evidence type="ECO:0000313" key="15">
    <source>
        <dbReference type="Proteomes" id="UP001597083"/>
    </source>
</evidence>
<evidence type="ECO:0000256" key="2">
    <source>
        <dbReference type="ARBA" id="ARBA00022547"/>
    </source>
</evidence>
<dbReference type="InterPro" id="IPR002146">
    <property type="entry name" value="ATP_synth_b/b'su_bac/chlpt"/>
</dbReference>
<evidence type="ECO:0000256" key="13">
    <source>
        <dbReference type="SAM" id="Phobius"/>
    </source>
</evidence>
<keyword evidence="12" id="KW-0175">Coiled coil</keyword>
<reference evidence="15" key="1">
    <citation type="journal article" date="2019" name="Int. J. Syst. Evol. Microbiol.">
        <title>The Global Catalogue of Microorganisms (GCM) 10K type strain sequencing project: providing services to taxonomists for standard genome sequencing and annotation.</title>
        <authorList>
            <consortium name="The Broad Institute Genomics Platform"/>
            <consortium name="The Broad Institute Genome Sequencing Center for Infectious Disease"/>
            <person name="Wu L."/>
            <person name="Ma J."/>
        </authorList>
    </citation>
    <scope>NUCLEOTIDE SEQUENCE [LARGE SCALE GENOMIC DNA]</scope>
    <source>
        <strain evidence="15">JCM 31696</strain>
    </source>
</reference>
<dbReference type="Pfam" id="PF00430">
    <property type="entry name" value="ATP-synt_B"/>
    <property type="match status" value="1"/>
</dbReference>
<evidence type="ECO:0000256" key="6">
    <source>
        <dbReference type="ARBA" id="ARBA00023065"/>
    </source>
</evidence>
<gene>
    <name evidence="14" type="ORF">ACFQ07_28530</name>
</gene>
<evidence type="ECO:0000256" key="10">
    <source>
        <dbReference type="ARBA" id="ARBA00037847"/>
    </source>
</evidence>
<dbReference type="CDD" id="cd06503">
    <property type="entry name" value="ATP-synt_Fo_b"/>
    <property type="match status" value="1"/>
</dbReference>
<keyword evidence="7 13" id="KW-0472">Membrane</keyword>
<dbReference type="EMBL" id="JBHTIR010004017">
    <property type="protein sequence ID" value="MFD0856219.1"/>
    <property type="molecule type" value="Genomic_DNA"/>
</dbReference>
<feature type="non-terminal residue" evidence="14">
    <location>
        <position position="93"/>
    </location>
</feature>
<feature type="transmembrane region" description="Helical" evidence="13">
    <location>
        <begin position="27"/>
        <end position="48"/>
    </location>
</feature>
<evidence type="ECO:0000256" key="3">
    <source>
        <dbReference type="ARBA" id="ARBA00022692"/>
    </source>
</evidence>
<keyword evidence="3 11" id="KW-0812">Transmembrane</keyword>
<dbReference type="Proteomes" id="UP001597083">
    <property type="component" value="Unassembled WGS sequence"/>
</dbReference>
<evidence type="ECO:0000256" key="5">
    <source>
        <dbReference type="ARBA" id="ARBA00022989"/>
    </source>
</evidence>
<feature type="coiled-coil region" evidence="12">
    <location>
        <begin position="66"/>
        <end position="93"/>
    </location>
</feature>
<organism evidence="14 15">
    <name type="scientific">Actinomadura adrarensis</name>
    <dbReference type="NCBI Taxonomy" id="1819600"/>
    <lineage>
        <taxon>Bacteria</taxon>
        <taxon>Bacillati</taxon>
        <taxon>Actinomycetota</taxon>
        <taxon>Actinomycetes</taxon>
        <taxon>Streptosporangiales</taxon>
        <taxon>Thermomonosporaceae</taxon>
        <taxon>Actinomadura</taxon>
    </lineage>
</organism>
<evidence type="ECO:0000313" key="14">
    <source>
        <dbReference type="EMBL" id="MFD0856219.1"/>
    </source>
</evidence>
<evidence type="ECO:0000256" key="7">
    <source>
        <dbReference type="ARBA" id="ARBA00023136"/>
    </source>
</evidence>
<keyword evidence="15" id="KW-1185">Reference proteome</keyword>
<evidence type="ECO:0000256" key="4">
    <source>
        <dbReference type="ARBA" id="ARBA00022781"/>
    </source>
</evidence>
<keyword evidence="5 13" id="KW-1133">Transmembrane helix</keyword>
<sequence length="93" mass="10036">MSKLLAAASVVAAPEEGGHNPLLPHTSELVFGTISFVIVLVLVGWKLVPQIQKTLAERTEAIEGGIKRAEQAQADAQATLDEYKAELDKARRE</sequence>
<comment type="caution">
    <text evidence="14">The sequence shown here is derived from an EMBL/GenBank/DDBJ whole genome shotgun (WGS) entry which is preliminary data.</text>
</comment>
<evidence type="ECO:0000256" key="9">
    <source>
        <dbReference type="ARBA" id="ARBA00025198"/>
    </source>
</evidence>
<evidence type="ECO:0000256" key="12">
    <source>
        <dbReference type="SAM" id="Coils"/>
    </source>
</evidence>
<keyword evidence="2 11" id="KW-0138">CF(0)</keyword>
<evidence type="ECO:0000256" key="8">
    <source>
        <dbReference type="ARBA" id="ARBA00023310"/>
    </source>
</evidence>
<comment type="function">
    <text evidence="9">F(1)F(0) ATP synthase produces ATP from ADP in the presence of a proton or sodium gradient. F-type ATPases consist of two structural domains, F(1) containing the extramembraneous catalytic core and F(0) containing the membrane proton channel, linked together by a central stalk and a peripheral stalk. During catalysis, ATP synthesis in the catalytic domain of F(1) is coupled via a rotary mechanism of the central stalk subunits to proton translocation.</text>
</comment>
<evidence type="ECO:0000256" key="1">
    <source>
        <dbReference type="ARBA" id="ARBA00022448"/>
    </source>
</evidence>
<name>A0ABW3CRL9_9ACTN</name>
<accession>A0ABW3CRL9</accession>
<comment type="similarity">
    <text evidence="11">Belongs to the ATPase B chain family.</text>
</comment>
<comment type="subcellular location">
    <subcellularLocation>
        <location evidence="10">Endomembrane system</location>
        <topology evidence="10">Single-pass membrane protein</topology>
    </subcellularLocation>
</comment>
<proteinExistence type="inferred from homology"/>
<protein>
    <submittedName>
        <fullName evidence="14">F0F1 ATP synthase subunit B</fullName>
    </submittedName>
</protein>
<evidence type="ECO:0000256" key="11">
    <source>
        <dbReference type="RuleBase" id="RU003848"/>
    </source>
</evidence>
<keyword evidence="8" id="KW-0066">ATP synthesis</keyword>